<dbReference type="EMBL" id="AZST01000216">
    <property type="protein sequence ID" value="KEP50843.1"/>
    <property type="molecule type" value="Genomic_DNA"/>
</dbReference>
<dbReference type="InterPro" id="IPR036404">
    <property type="entry name" value="Jacalin-like_lectin_dom_sf"/>
</dbReference>
<evidence type="ECO:0000256" key="2">
    <source>
        <dbReference type="SAM" id="SignalP"/>
    </source>
</evidence>
<keyword evidence="4" id="KW-0430">Lectin</keyword>
<feature type="signal peptide" evidence="2">
    <location>
        <begin position="1"/>
        <end position="17"/>
    </location>
</feature>
<evidence type="ECO:0000256" key="1">
    <source>
        <dbReference type="SAM" id="MobiDB-lite"/>
    </source>
</evidence>
<evidence type="ECO:0000259" key="3">
    <source>
        <dbReference type="SMART" id="SM00915"/>
    </source>
</evidence>
<evidence type="ECO:0000313" key="5">
    <source>
        <dbReference type="Proteomes" id="UP000027456"/>
    </source>
</evidence>
<dbReference type="GO" id="GO:0030246">
    <property type="term" value="F:carbohydrate binding"/>
    <property type="evidence" value="ECO:0007669"/>
    <property type="project" value="UniProtKB-KW"/>
</dbReference>
<dbReference type="STRING" id="1423351.A0A074S1S8"/>
<comment type="caution">
    <text evidence="4">The sequence shown here is derived from an EMBL/GenBank/DDBJ whole genome shotgun (WGS) entry which is preliminary data.</text>
</comment>
<dbReference type="InterPro" id="IPR001229">
    <property type="entry name" value="Jacalin-like_lectin_dom"/>
</dbReference>
<dbReference type="HOGENOM" id="CLU_1235639_0_0_1"/>
<gene>
    <name evidence="4" type="ORF">V565_072340</name>
</gene>
<keyword evidence="5" id="KW-1185">Reference proteome</keyword>
<name>A0A074S1S8_9AGAM</name>
<dbReference type="Gene3D" id="2.100.10.30">
    <property type="entry name" value="Jacalin-like lectin domain"/>
    <property type="match status" value="1"/>
</dbReference>
<sequence length="224" mass="24315">MYHSLLSLMMGASLCLAAATPRIAGRNGELGKPKRHGNPKGGKPFDDSVKLPLSTQVQSLAIRNFPPLLTSKPFGGTGGRYFDDSDAIGHIRPARVTRLTLQGGARLDAITFTLGHQHKFRHGGDGGELVTVDLGPNEYVTGFKTCTAKYRTWFRQRTRVVYAKASTNKKDAKGNYIQLERGSWNTGLDCHDFDLPAGAIVVGLYGRAKTGIDQLGAIYLAKPE</sequence>
<protein>
    <submittedName>
        <fullName evidence="4">Putative jacalin-like lectin domain protein</fullName>
    </submittedName>
</protein>
<feature type="chain" id="PRO_5001699817" evidence="2">
    <location>
        <begin position="18"/>
        <end position="224"/>
    </location>
</feature>
<keyword evidence="2" id="KW-0732">Signal</keyword>
<feature type="domain" description="Jacalin-type lectin" evidence="3">
    <location>
        <begin position="79"/>
        <end position="221"/>
    </location>
</feature>
<proteinExistence type="predicted"/>
<dbReference type="Proteomes" id="UP000027456">
    <property type="component" value="Unassembled WGS sequence"/>
</dbReference>
<evidence type="ECO:0000313" key="4">
    <source>
        <dbReference type="EMBL" id="KEP50843.1"/>
    </source>
</evidence>
<organism evidence="4 5">
    <name type="scientific">Rhizoctonia solani 123E</name>
    <dbReference type="NCBI Taxonomy" id="1423351"/>
    <lineage>
        <taxon>Eukaryota</taxon>
        <taxon>Fungi</taxon>
        <taxon>Dikarya</taxon>
        <taxon>Basidiomycota</taxon>
        <taxon>Agaricomycotina</taxon>
        <taxon>Agaricomycetes</taxon>
        <taxon>Cantharellales</taxon>
        <taxon>Ceratobasidiaceae</taxon>
        <taxon>Rhizoctonia</taxon>
    </lineage>
</organism>
<dbReference type="OrthoDB" id="693107at2759"/>
<accession>A0A074S1S8</accession>
<feature type="region of interest" description="Disordered" evidence="1">
    <location>
        <begin position="25"/>
        <end position="48"/>
    </location>
</feature>
<dbReference type="SUPFAM" id="SSF51101">
    <property type="entry name" value="Mannose-binding lectins"/>
    <property type="match status" value="1"/>
</dbReference>
<dbReference type="SMART" id="SM00915">
    <property type="entry name" value="Jacalin"/>
    <property type="match status" value="1"/>
</dbReference>
<dbReference type="AlphaFoldDB" id="A0A074S1S8"/>
<dbReference type="Pfam" id="PF01419">
    <property type="entry name" value="Jacalin"/>
    <property type="match status" value="1"/>
</dbReference>
<reference evidence="4 5" key="1">
    <citation type="submission" date="2013-12" db="EMBL/GenBank/DDBJ databases">
        <authorList>
            <person name="Cubeta M."/>
            <person name="Pakala S."/>
            <person name="Fedorova N."/>
            <person name="Thomas E."/>
            <person name="Dean R."/>
            <person name="Jabaji S."/>
            <person name="Neate S."/>
            <person name="Toda T."/>
            <person name="Tavantzis S."/>
            <person name="Vilgalys R."/>
            <person name="Bharathan N."/>
            <person name="Pakala S."/>
            <person name="Losada L.S."/>
            <person name="Zafar N."/>
            <person name="Nierman W."/>
        </authorList>
    </citation>
    <scope>NUCLEOTIDE SEQUENCE [LARGE SCALE GENOMIC DNA]</scope>
    <source>
        <strain evidence="4 5">123E</strain>
    </source>
</reference>